<protein>
    <recommendedName>
        <fullName evidence="4">ATP synthase subunit AtpR</fullName>
    </recommendedName>
</protein>
<organism evidence="2 3">
    <name type="scientific">Hoeflea algicola</name>
    <dbReference type="NCBI Taxonomy" id="2983763"/>
    <lineage>
        <taxon>Bacteria</taxon>
        <taxon>Pseudomonadati</taxon>
        <taxon>Pseudomonadota</taxon>
        <taxon>Alphaproteobacteria</taxon>
        <taxon>Hyphomicrobiales</taxon>
        <taxon>Rhizobiaceae</taxon>
        <taxon>Hoeflea</taxon>
    </lineage>
</organism>
<evidence type="ECO:0000313" key="2">
    <source>
        <dbReference type="EMBL" id="MCY0148552.1"/>
    </source>
</evidence>
<gene>
    <name evidence="2" type="ORF">OEG84_12760</name>
</gene>
<keyword evidence="1" id="KW-0812">Transmembrane</keyword>
<sequence length="97" mass="9769">MIAIDWTSFALGAGAGSLMGVLFFAGLALGIQLALRTERAALVLALSAALRIAALLVAGWLVAGAGVTALAGFGLAFMLVRLIAISIMRISPPAEAC</sequence>
<keyword evidence="3" id="KW-1185">Reference proteome</keyword>
<dbReference type="Proteomes" id="UP001073227">
    <property type="component" value="Unassembled WGS sequence"/>
</dbReference>
<accession>A0ABT3Z9T4</accession>
<comment type="caution">
    <text evidence="2">The sequence shown here is derived from an EMBL/GenBank/DDBJ whole genome shotgun (WGS) entry which is preliminary data.</text>
</comment>
<evidence type="ECO:0008006" key="4">
    <source>
        <dbReference type="Google" id="ProtNLM"/>
    </source>
</evidence>
<dbReference type="RefSeq" id="WP_267654108.1">
    <property type="nucleotide sequence ID" value="NZ_JAOVZR010000001.1"/>
</dbReference>
<proteinExistence type="predicted"/>
<feature type="transmembrane region" description="Helical" evidence="1">
    <location>
        <begin position="6"/>
        <end position="29"/>
    </location>
</feature>
<dbReference type="InterPro" id="IPR017581">
    <property type="entry name" value="AtpR-like"/>
</dbReference>
<keyword evidence="1" id="KW-1133">Transmembrane helix</keyword>
<evidence type="ECO:0000313" key="3">
    <source>
        <dbReference type="Proteomes" id="UP001073227"/>
    </source>
</evidence>
<keyword evidence="1" id="KW-0472">Membrane</keyword>
<dbReference type="EMBL" id="JAOVZR010000001">
    <property type="protein sequence ID" value="MCY0148552.1"/>
    <property type="molecule type" value="Genomic_DNA"/>
</dbReference>
<evidence type="ECO:0000256" key="1">
    <source>
        <dbReference type="SAM" id="Phobius"/>
    </source>
</evidence>
<feature type="transmembrane region" description="Helical" evidence="1">
    <location>
        <begin position="41"/>
        <end position="63"/>
    </location>
</feature>
<name>A0ABT3Z9T4_9HYPH</name>
<reference evidence="2" key="1">
    <citation type="submission" date="2022-10" db="EMBL/GenBank/DDBJ databases">
        <title>Hoeflea sp. G2-23, isolated from marine algae.</title>
        <authorList>
            <person name="Kristyanto S."/>
            <person name="Kim J.M."/>
            <person name="Jeon C.O."/>
        </authorList>
    </citation>
    <scope>NUCLEOTIDE SEQUENCE</scope>
    <source>
        <strain evidence="2">G2-23</strain>
    </source>
</reference>
<dbReference type="Pfam" id="PF12966">
    <property type="entry name" value="AtpR"/>
    <property type="match status" value="1"/>
</dbReference>
<feature type="transmembrane region" description="Helical" evidence="1">
    <location>
        <begin position="69"/>
        <end position="88"/>
    </location>
</feature>